<evidence type="ECO:0000256" key="1">
    <source>
        <dbReference type="ARBA" id="ARBA00006479"/>
    </source>
</evidence>
<evidence type="ECO:0000313" key="2">
    <source>
        <dbReference type="EMBL" id="MDP0400335.1"/>
    </source>
</evidence>
<dbReference type="Gene3D" id="3.30.420.40">
    <property type="match status" value="2"/>
</dbReference>
<dbReference type="InterPro" id="IPR043129">
    <property type="entry name" value="ATPase_NBD"/>
</dbReference>
<dbReference type="SUPFAM" id="SSF53067">
    <property type="entry name" value="Actin-like ATPase domain"/>
    <property type="match status" value="1"/>
</dbReference>
<keyword evidence="3" id="KW-1185">Reference proteome</keyword>
<comment type="caution">
    <text evidence="2">The sequence shown here is derived from an EMBL/GenBank/DDBJ whole genome shotgun (WGS) entry which is preliminary data.</text>
</comment>
<dbReference type="InterPro" id="IPR000600">
    <property type="entry name" value="ROK"/>
</dbReference>
<name>A0AA90NK74_9ACTN</name>
<organism evidence="2 3">
    <name type="scientific">Tsukamurella strandjordii</name>
    <dbReference type="NCBI Taxonomy" id="147577"/>
    <lineage>
        <taxon>Bacteria</taxon>
        <taxon>Bacillati</taxon>
        <taxon>Actinomycetota</taxon>
        <taxon>Actinomycetes</taxon>
        <taxon>Mycobacteriales</taxon>
        <taxon>Tsukamurellaceae</taxon>
        <taxon>Tsukamurella</taxon>
    </lineage>
</organism>
<dbReference type="PANTHER" id="PTHR18964">
    <property type="entry name" value="ROK (REPRESSOR, ORF, KINASE) FAMILY"/>
    <property type="match status" value="1"/>
</dbReference>
<dbReference type="EMBL" id="JAUTIX010000009">
    <property type="protein sequence ID" value="MDP0400335.1"/>
    <property type="molecule type" value="Genomic_DNA"/>
</dbReference>
<gene>
    <name evidence="2" type="ORF">Q7X28_20655</name>
</gene>
<protein>
    <submittedName>
        <fullName evidence="2">ROK family protein</fullName>
    </submittedName>
</protein>
<dbReference type="Pfam" id="PF00480">
    <property type="entry name" value="ROK"/>
    <property type="match status" value="1"/>
</dbReference>
<proteinExistence type="inferred from homology"/>
<dbReference type="RefSeq" id="WP_220658258.1">
    <property type="nucleotide sequence ID" value="NZ_BAAAII010000012.1"/>
</dbReference>
<reference evidence="2" key="1">
    <citation type="submission" date="2023-08" db="EMBL/GenBank/DDBJ databases">
        <title>The draft genome of Tsukamurella strandjordii strain 050030.</title>
        <authorList>
            <person name="Zhao F."/>
            <person name="Feng Y."/>
            <person name="Zong Z."/>
        </authorList>
    </citation>
    <scope>NUCLEOTIDE SEQUENCE</scope>
    <source>
        <strain evidence="2">050030</strain>
    </source>
</reference>
<accession>A0AA90NK74</accession>
<evidence type="ECO:0000313" key="3">
    <source>
        <dbReference type="Proteomes" id="UP001178281"/>
    </source>
</evidence>
<comment type="similarity">
    <text evidence="1">Belongs to the ROK (NagC/XylR) family.</text>
</comment>
<sequence length="302" mass="30267">MTVLAVDLGGTKVAAALVTPDGTVIEETRRRAPTGQQASADELAQRITGVVRDALAAAPDVEVSAVGLASAGPVDEAAGTTAPINIEALHGFPLRDTVAEAAGGLPVEFRRDGVAIVLAEHWLGAGRGHDDVLGMVVSTGIGGGLVVNGRVLGGNAGHIGQVELSGFTGSESLGRTTMLESVASGPHTVDWARTQGFTGTTGEELGAAYRAGDPVAIAAVRRCAAALGQGIGSAVALVPVSVVALGGGFCNVADDFVDQVQTELARHPLPYVAAARVVPAGLGKDAPLVGAAGLVYRRDLLP</sequence>
<dbReference type="AlphaFoldDB" id="A0AA90NK74"/>
<dbReference type="PANTHER" id="PTHR18964:SF169">
    <property type="entry name" value="N-ACETYLMANNOSAMINE KINASE"/>
    <property type="match status" value="1"/>
</dbReference>
<dbReference type="Proteomes" id="UP001178281">
    <property type="component" value="Unassembled WGS sequence"/>
</dbReference>